<dbReference type="eggNOG" id="COG1363">
    <property type="taxonomic scope" value="Bacteria"/>
</dbReference>
<dbReference type="Proteomes" id="UP000010119">
    <property type="component" value="Unassembled WGS sequence"/>
</dbReference>
<organism evidence="9 10">
    <name type="scientific">Listeria grayi DSM 20601</name>
    <dbReference type="NCBI Taxonomy" id="525367"/>
    <lineage>
        <taxon>Bacteria</taxon>
        <taxon>Bacillati</taxon>
        <taxon>Bacillota</taxon>
        <taxon>Bacilli</taxon>
        <taxon>Bacillales</taxon>
        <taxon>Listeriaceae</taxon>
        <taxon>Listeria</taxon>
    </lineage>
</organism>
<dbReference type="GO" id="GO:0006508">
    <property type="term" value="P:proteolysis"/>
    <property type="evidence" value="ECO:0007669"/>
    <property type="project" value="UniProtKB-KW"/>
</dbReference>
<feature type="binding site" evidence="8">
    <location>
        <position position="238"/>
    </location>
    <ligand>
        <name>Zn(2+)</name>
        <dbReference type="ChEBI" id="CHEBI:29105"/>
        <label>1</label>
    </ligand>
</feature>
<evidence type="ECO:0000256" key="3">
    <source>
        <dbReference type="ARBA" id="ARBA00022670"/>
    </source>
</evidence>
<comment type="similarity">
    <text evidence="1 6">Belongs to the peptidase M42 family.</text>
</comment>
<feature type="binding site" evidence="8">
    <location>
        <position position="182"/>
    </location>
    <ligand>
        <name>Zn(2+)</name>
        <dbReference type="ChEBI" id="CHEBI:29105"/>
        <label>1</label>
    </ligand>
</feature>
<feature type="binding site" evidence="8">
    <location>
        <position position="216"/>
    </location>
    <ligand>
        <name>Zn(2+)</name>
        <dbReference type="ChEBI" id="CHEBI:29105"/>
        <label>2</label>
    </ligand>
</feature>
<keyword evidence="3" id="KW-0645">Protease</keyword>
<dbReference type="EMBL" id="ACCR02000002">
    <property type="protein sequence ID" value="EFI84976.1"/>
    <property type="molecule type" value="Genomic_DNA"/>
</dbReference>
<dbReference type="Gene3D" id="2.40.30.40">
    <property type="entry name" value="Peptidase M42, domain 2"/>
    <property type="match status" value="1"/>
</dbReference>
<dbReference type="HOGENOM" id="CLU_047249_0_2_9"/>
<keyword evidence="5 9" id="KW-0378">Hydrolase</keyword>
<evidence type="ECO:0000256" key="2">
    <source>
        <dbReference type="ARBA" id="ARBA00022438"/>
    </source>
</evidence>
<evidence type="ECO:0000256" key="4">
    <source>
        <dbReference type="ARBA" id="ARBA00022723"/>
    </source>
</evidence>
<feature type="binding site" evidence="8">
    <location>
        <position position="182"/>
    </location>
    <ligand>
        <name>Zn(2+)</name>
        <dbReference type="ChEBI" id="CHEBI:29105"/>
        <label>2</label>
    </ligand>
</feature>
<dbReference type="PIRSF" id="PIRSF001123">
    <property type="entry name" value="PepA_GA"/>
    <property type="match status" value="1"/>
</dbReference>
<evidence type="ECO:0000313" key="9">
    <source>
        <dbReference type="EMBL" id="EFI84976.1"/>
    </source>
</evidence>
<keyword evidence="2 9" id="KW-0031">Aminopeptidase</keyword>
<keyword evidence="10" id="KW-1185">Reference proteome</keyword>
<dbReference type="PANTHER" id="PTHR32481">
    <property type="entry name" value="AMINOPEPTIDASE"/>
    <property type="match status" value="1"/>
</dbReference>
<protein>
    <submittedName>
        <fullName evidence="9">M42 glutamyl aminopeptidase</fullName>
        <ecNumber evidence="9">3.4.11.7</ecNumber>
    </submittedName>
</protein>
<proteinExistence type="inferred from homology"/>
<gene>
    <name evidence="9" type="primary">pepA3</name>
    <name evidence="9" type="ORF">HMPREF0556_10175</name>
</gene>
<dbReference type="STRING" id="525367.HMPREF0556_10175"/>
<dbReference type="GO" id="GO:0004230">
    <property type="term" value="F:glutamyl aminopeptidase activity"/>
    <property type="evidence" value="ECO:0007669"/>
    <property type="project" value="UniProtKB-EC"/>
</dbReference>
<comment type="caution">
    <text evidence="9">The sequence shown here is derived from an EMBL/GenBank/DDBJ whole genome shotgun (WGS) entry which is preliminary data.</text>
</comment>
<accession>D7UUQ0</accession>
<dbReference type="InterPro" id="IPR008007">
    <property type="entry name" value="Peptidase_M42"/>
</dbReference>
<reference evidence="9" key="1">
    <citation type="submission" date="2010-06" db="EMBL/GenBank/DDBJ databases">
        <authorList>
            <person name="Muzny D."/>
            <person name="Qin X."/>
            <person name="Buhay C."/>
            <person name="Dugan-Rocha S."/>
            <person name="Ding Y."/>
            <person name="Chen G."/>
            <person name="Hawes A."/>
            <person name="Holder M."/>
            <person name="Jhangiani S."/>
            <person name="Johnson A."/>
            <person name="Khan Z."/>
            <person name="Li Z."/>
            <person name="Liu W."/>
            <person name="Liu X."/>
            <person name="Perez L."/>
            <person name="Shen H."/>
            <person name="Wang Q."/>
            <person name="Watt J."/>
            <person name="Xi L."/>
            <person name="Xin Y."/>
            <person name="Zhou J."/>
            <person name="Deng J."/>
            <person name="Jiang H."/>
            <person name="Liu Y."/>
            <person name="Qu J."/>
            <person name="Song X.-Z."/>
            <person name="Zhang L."/>
            <person name="Villasana D."/>
            <person name="Johnson A."/>
            <person name="Liu J."/>
            <person name="Liyanage D."/>
            <person name="Lorensuhewa L."/>
            <person name="Robinson T."/>
            <person name="Song A."/>
            <person name="Song B.-B."/>
            <person name="Dinh H."/>
            <person name="Thornton R."/>
            <person name="Coyle M."/>
            <person name="Francisco L."/>
            <person name="Jackson L."/>
            <person name="Javaid M."/>
            <person name="Korchina V."/>
            <person name="Kovar C."/>
            <person name="Mata R."/>
            <person name="Mathew T."/>
            <person name="Ngo R."/>
            <person name="Nguyen L."/>
            <person name="Nguyen N."/>
            <person name="Okwuonu G."/>
            <person name="Ongeri F."/>
            <person name="Pham C."/>
            <person name="Simmons D."/>
            <person name="Wilczek-Boney K."/>
            <person name="Hale W."/>
            <person name="Jakkamsetti A."/>
            <person name="Pham P."/>
            <person name="Ruth R."/>
            <person name="San Lucas F."/>
            <person name="Warren J."/>
            <person name="Zhang J."/>
            <person name="Zhao Z."/>
            <person name="Zhou C."/>
            <person name="Zhu D."/>
            <person name="Lee S."/>
            <person name="Bess C."/>
            <person name="Blankenburg K."/>
            <person name="Forbes L."/>
            <person name="Fu Q."/>
            <person name="Gubbala S."/>
            <person name="Hirani K."/>
            <person name="Jayaseelan J.C."/>
            <person name="Lara F."/>
            <person name="Munidasa M."/>
            <person name="Palculict T."/>
            <person name="Patil S."/>
            <person name="Pu L.-L."/>
            <person name="Saada N."/>
            <person name="Tang L."/>
            <person name="Weissenberger G."/>
            <person name="Zhu Y."/>
            <person name="Hemphill L."/>
            <person name="Shang Y."/>
            <person name="Youmans B."/>
            <person name="Ayvaz T."/>
            <person name="Ross M."/>
            <person name="Santibanez J."/>
            <person name="Aqrawi P."/>
            <person name="Gross S."/>
            <person name="Joshi V."/>
            <person name="Fowler G."/>
            <person name="Nazareth L."/>
            <person name="Reid J."/>
            <person name="Worley K."/>
            <person name="Petrosino J."/>
            <person name="Highlander S."/>
            <person name="Gibbs R."/>
        </authorList>
    </citation>
    <scope>NUCLEOTIDE SEQUENCE [LARGE SCALE GENOMIC DNA]</scope>
    <source>
        <strain evidence="9">DSM 20601</strain>
    </source>
</reference>
<evidence type="ECO:0000256" key="8">
    <source>
        <dbReference type="PIRSR" id="PIRSR001123-2"/>
    </source>
</evidence>
<feature type="active site" description="Proton acceptor" evidence="7">
    <location>
        <position position="215"/>
    </location>
</feature>
<dbReference type="PANTHER" id="PTHR32481:SF0">
    <property type="entry name" value="AMINOPEPTIDASE YPDE-RELATED"/>
    <property type="match status" value="1"/>
</dbReference>
<evidence type="ECO:0000256" key="7">
    <source>
        <dbReference type="PIRSR" id="PIRSR001123-1"/>
    </source>
</evidence>
<evidence type="ECO:0000256" key="5">
    <source>
        <dbReference type="ARBA" id="ARBA00022801"/>
    </source>
</evidence>
<keyword evidence="4 8" id="KW-0479">Metal-binding</keyword>
<comment type="cofactor">
    <cofactor evidence="8">
        <name>a divalent metal cation</name>
        <dbReference type="ChEBI" id="CHEBI:60240"/>
    </cofactor>
    <text evidence="8">Binds 2 divalent metal cations per subunit.</text>
</comment>
<evidence type="ECO:0000256" key="1">
    <source>
        <dbReference type="ARBA" id="ARBA00006272"/>
    </source>
</evidence>
<dbReference type="CDD" id="cd05656">
    <property type="entry name" value="M42_Frv"/>
    <property type="match status" value="1"/>
</dbReference>
<dbReference type="InterPro" id="IPR051464">
    <property type="entry name" value="Peptidase_M42_aminopept"/>
</dbReference>
<dbReference type="EC" id="3.4.11.7" evidence="9"/>
<evidence type="ECO:0000256" key="6">
    <source>
        <dbReference type="PIRNR" id="PIRNR001123"/>
    </source>
</evidence>
<sequence length="358" mass="38721">MGGTIMGKQELYQALSMADGVAGREKEVRDVLKQYLQPHTLELDEDFFGNFYAKKQNGNARKVMIVAHTDEVGFLVKRITADGFLYFQPLGGWWSHHLLAEKVTITSQKNGKKFRGIIGATPPKNHDSSRTIPIGDLYIDIGAASKEEVAALGISPGDMVTPYTVFEPLAANPELLLGKAWDDRAGCAVMARVLEQVASKTWQEIDIIGVGSSQEEVGTRGSKIAAETIKPDIAIILDVATAKDTPRADNYQNRILGAGPGVVWYDKTAIGDVALASKFIDLAEAHQLPYQHDMLAGGGTDAGSVQLSGNGVQTITLSLGVRYCHTSSSIVHSRDIDSLVDWLLLFLEDLEANGGQLI</sequence>
<feature type="binding site" evidence="8">
    <location>
        <position position="68"/>
    </location>
    <ligand>
        <name>Zn(2+)</name>
        <dbReference type="ChEBI" id="CHEBI:29105"/>
        <label>1</label>
    </ligand>
</feature>
<dbReference type="GO" id="GO:0046872">
    <property type="term" value="F:metal ion binding"/>
    <property type="evidence" value="ECO:0007669"/>
    <property type="project" value="UniProtKB-UniRule"/>
</dbReference>
<dbReference type="Pfam" id="PF05343">
    <property type="entry name" value="Peptidase_M42"/>
    <property type="match status" value="1"/>
</dbReference>
<dbReference type="Gene3D" id="3.40.630.10">
    <property type="entry name" value="Zn peptidases"/>
    <property type="match status" value="1"/>
</dbReference>
<dbReference type="SUPFAM" id="SSF53187">
    <property type="entry name" value="Zn-dependent exopeptidases"/>
    <property type="match status" value="1"/>
</dbReference>
<dbReference type="AlphaFoldDB" id="D7UUQ0"/>
<name>D7UUQ0_LISGR</name>
<dbReference type="InterPro" id="IPR023367">
    <property type="entry name" value="Peptidase_M42_dom2"/>
</dbReference>
<evidence type="ECO:0000313" key="10">
    <source>
        <dbReference type="Proteomes" id="UP000010119"/>
    </source>
</evidence>
<feature type="binding site" evidence="8">
    <location>
        <position position="325"/>
    </location>
    <ligand>
        <name>Zn(2+)</name>
        <dbReference type="ChEBI" id="CHEBI:29105"/>
        <label>2</label>
    </ligand>
</feature>
<dbReference type="SUPFAM" id="SSF101821">
    <property type="entry name" value="Aminopeptidase/glucanase lid domain"/>
    <property type="match status" value="1"/>
</dbReference>